<gene>
    <name evidence="1" type="ORF">Hgul01_04824</name>
</gene>
<reference evidence="1 2" key="1">
    <citation type="submission" date="2024-02" db="EMBL/GenBank/DDBJ databases">
        <title>Herpetosiphon gulosus NBRC 112829.</title>
        <authorList>
            <person name="Ichikawa N."/>
            <person name="Katano-Makiyama Y."/>
            <person name="Hidaka K."/>
        </authorList>
    </citation>
    <scope>NUCLEOTIDE SEQUENCE [LARGE SCALE GENOMIC DNA]</scope>
    <source>
        <strain evidence="1 2">NBRC 112829</strain>
    </source>
</reference>
<comment type="caution">
    <text evidence="1">The sequence shown here is derived from an EMBL/GenBank/DDBJ whole genome shotgun (WGS) entry which is preliminary data.</text>
</comment>
<organism evidence="1 2">
    <name type="scientific">Herpetosiphon gulosus</name>
    <dbReference type="NCBI Taxonomy" id="1973496"/>
    <lineage>
        <taxon>Bacteria</taxon>
        <taxon>Bacillati</taxon>
        <taxon>Chloroflexota</taxon>
        <taxon>Chloroflexia</taxon>
        <taxon>Herpetosiphonales</taxon>
        <taxon>Herpetosiphonaceae</taxon>
        <taxon>Herpetosiphon</taxon>
    </lineage>
</organism>
<keyword evidence="2" id="KW-1185">Reference proteome</keyword>
<dbReference type="EMBL" id="BAABRU010000029">
    <property type="protein sequence ID" value="GAA5531000.1"/>
    <property type="molecule type" value="Genomic_DNA"/>
</dbReference>
<accession>A0ABP9X6I1</accession>
<sequence length="66" mass="7447">MNTPIDTTIDVAILSDAELAAREAAIKAHIDHLKGYLWEIDVERWSRNEFPMPASVPVMAEYEYAA</sequence>
<dbReference type="Proteomes" id="UP001428290">
    <property type="component" value="Unassembled WGS sequence"/>
</dbReference>
<evidence type="ECO:0000313" key="2">
    <source>
        <dbReference type="Proteomes" id="UP001428290"/>
    </source>
</evidence>
<protein>
    <submittedName>
        <fullName evidence="1">Uncharacterized protein</fullName>
    </submittedName>
</protein>
<name>A0ABP9X6I1_9CHLR</name>
<evidence type="ECO:0000313" key="1">
    <source>
        <dbReference type="EMBL" id="GAA5531000.1"/>
    </source>
</evidence>
<dbReference type="RefSeq" id="WP_345724589.1">
    <property type="nucleotide sequence ID" value="NZ_BAABRU010000029.1"/>
</dbReference>
<proteinExistence type="predicted"/>